<proteinExistence type="predicted"/>
<protein>
    <submittedName>
        <fullName evidence="2">Catechol 2,3-dioxygenase-like lactoylglutathione lyase family enzyme</fullName>
    </submittedName>
</protein>
<dbReference type="GO" id="GO:0016829">
    <property type="term" value="F:lyase activity"/>
    <property type="evidence" value="ECO:0007669"/>
    <property type="project" value="UniProtKB-KW"/>
</dbReference>
<feature type="domain" description="VOC" evidence="1">
    <location>
        <begin position="2"/>
        <end position="119"/>
    </location>
</feature>
<evidence type="ECO:0000313" key="3">
    <source>
        <dbReference type="Proteomes" id="UP000294743"/>
    </source>
</evidence>
<evidence type="ECO:0000259" key="1">
    <source>
        <dbReference type="PROSITE" id="PS51819"/>
    </source>
</evidence>
<dbReference type="InterPro" id="IPR029068">
    <property type="entry name" value="Glyas_Bleomycin-R_OHBP_Dase"/>
</dbReference>
<dbReference type="SUPFAM" id="SSF54593">
    <property type="entry name" value="Glyoxalase/Bleomycin resistance protein/Dihydroxybiphenyl dioxygenase"/>
    <property type="match status" value="1"/>
</dbReference>
<reference evidence="2 3" key="1">
    <citation type="submission" date="2019-03" db="EMBL/GenBank/DDBJ databases">
        <title>Genomic Encyclopedia of Type Strains, Phase IV (KMG-IV): sequencing the most valuable type-strain genomes for metagenomic binning, comparative biology and taxonomic classification.</title>
        <authorList>
            <person name="Goeker M."/>
        </authorList>
    </citation>
    <scope>NUCLEOTIDE SEQUENCE [LARGE SCALE GENOMIC DNA]</scope>
    <source>
        <strain evidence="2 3">DSM 28867</strain>
    </source>
</reference>
<comment type="caution">
    <text evidence="2">The sequence shown here is derived from an EMBL/GenBank/DDBJ whole genome shotgun (WGS) entry which is preliminary data.</text>
</comment>
<evidence type="ECO:0000313" key="2">
    <source>
        <dbReference type="EMBL" id="TDW20974.1"/>
    </source>
</evidence>
<keyword evidence="3" id="KW-1185">Reference proteome</keyword>
<dbReference type="Gene3D" id="3.10.180.10">
    <property type="entry name" value="2,3-Dihydroxybiphenyl 1,2-Dioxygenase, domain 1"/>
    <property type="match status" value="1"/>
</dbReference>
<dbReference type="InterPro" id="IPR025870">
    <property type="entry name" value="Glyoxalase-like_dom"/>
</dbReference>
<organism evidence="2 3">
    <name type="scientific">Breznakia blatticola</name>
    <dbReference type="NCBI Taxonomy" id="1754012"/>
    <lineage>
        <taxon>Bacteria</taxon>
        <taxon>Bacillati</taxon>
        <taxon>Bacillota</taxon>
        <taxon>Erysipelotrichia</taxon>
        <taxon>Erysipelotrichales</taxon>
        <taxon>Erysipelotrichaceae</taxon>
        <taxon>Breznakia</taxon>
    </lineage>
</organism>
<dbReference type="Proteomes" id="UP000294743">
    <property type="component" value="Unassembled WGS sequence"/>
</dbReference>
<dbReference type="OrthoDB" id="9815599at2"/>
<sequence length="154" mass="17971">MKYEGVCLSVKDINKARTFYEEVFGLEVQQDYGINITFGGVSLQQEFDWLIGMPKDQIKVKSNNMELYFEEEDLDGFIHKLQTRNDIEYIGSCPMEARWGQRYVRFYDLDGHIIEVGEKMKITIQRFLDSGMSMEETSVRMDVSIPDLITLLES</sequence>
<dbReference type="PROSITE" id="PS51819">
    <property type="entry name" value="VOC"/>
    <property type="match status" value="1"/>
</dbReference>
<dbReference type="Pfam" id="PF12681">
    <property type="entry name" value="Glyoxalase_2"/>
    <property type="match status" value="1"/>
</dbReference>
<keyword evidence="2" id="KW-0560">Oxidoreductase</keyword>
<dbReference type="GO" id="GO:0051213">
    <property type="term" value="F:dioxygenase activity"/>
    <property type="evidence" value="ECO:0007669"/>
    <property type="project" value="UniProtKB-KW"/>
</dbReference>
<name>A0A4V3G7Z8_9FIRM</name>
<gene>
    <name evidence="2" type="ORF">EDD63_1099</name>
</gene>
<accession>A0A4V3G7Z8</accession>
<dbReference type="EMBL" id="SODD01000009">
    <property type="protein sequence ID" value="TDW20974.1"/>
    <property type="molecule type" value="Genomic_DNA"/>
</dbReference>
<dbReference type="InterPro" id="IPR037523">
    <property type="entry name" value="VOC_core"/>
</dbReference>
<keyword evidence="2" id="KW-0223">Dioxygenase</keyword>
<keyword evidence="2" id="KW-0456">Lyase</keyword>
<dbReference type="RefSeq" id="WP_134168718.1">
    <property type="nucleotide sequence ID" value="NZ_SODD01000009.1"/>
</dbReference>
<dbReference type="AlphaFoldDB" id="A0A4V3G7Z8"/>